<feature type="compositionally biased region" description="Polar residues" evidence="2">
    <location>
        <begin position="638"/>
        <end position="680"/>
    </location>
</feature>
<feature type="coiled-coil region" evidence="1">
    <location>
        <begin position="992"/>
        <end position="1068"/>
    </location>
</feature>
<keyword evidence="1" id="KW-0175">Coiled coil</keyword>
<dbReference type="InterPro" id="IPR007483">
    <property type="entry name" value="Hamartin"/>
</dbReference>
<dbReference type="GO" id="GO:0032007">
    <property type="term" value="P:negative regulation of TOR signaling"/>
    <property type="evidence" value="ECO:0007669"/>
    <property type="project" value="TreeGrafter"/>
</dbReference>
<dbReference type="Pfam" id="PF04388">
    <property type="entry name" value="Hamartin"/>
    <property type="match status" value="1"/>
</dbReference>
<feature type="compositionally biased region" description="Low complexity" evidence="2">
    <location>
        <begin position="833"/>
        <end position="852"/>
    </location>
</feature>
<dbReference type="PANTHER" id="PTHR15154">
    <property type="entry name" value="HAMARTIN"/>
    <property type="match status" value="1"/>
</dbReference>
<accession>A0A9W6SUW7</accession>
<dbReference type="PANTHER" id="PTHR15154:SF2">
    <property type="entry name" value="HAMARTIN"/>
    <property type="match status" value="1"/>
</dbReference>
<feature type="coiled-coil region" evidence="1">
    <location>
        <begin position="1102"/>
        <end position="1173"/>
    </location>
</feature>
<feature type="region of interest" description="Disordered" evidence="2">
    <location>
        <begin position="399"/>
        <end position="420"/>
    </location>
</feature>
<gene>
    <name evidence="3" type="ORF">Cboi02_000021400</name>
</gene>
<evidence type="ECO:0000313" key="4">
    <source>
        <dbReference type="Proteomes" id="UP001165120"/>
    </source>
</evidence>
<dbReference type="Proteomes" id="UP001165120">
    <property type="component" value="Unassembled WGS sequence"/>
</dbReference>
<dbReference type="GO" id="GO:0051726">
    <property type="term" value="P:regulation of cell cycle"/>
    <property type="evidence" value="ECO:0007669"/>
    <property type="project" value="TreeGrafter"/>
</dbReference>
<reference evidence="3" key="1">
    <citation type="submission" date="2023-04" db="EMBL/GenBank/DDBJ databases">
        <title>Candida boidinii NBRC 10035.</title>
        <authorList>
            <person name="Ichikawa N."/>
            <person name="Sato H."/>
            <person name="Tonouchi N."/>
        </authorList>
    </citation>
    <scope>NUCLEOTIDE SEQUENCE</scope>
    <source>
        <strain evidence="3">NBRC 10035</strain>
    </source>
</reference>
<protein>
    <submittedName>
        <fullName evidence="3">Unnamed protein product</fullName>
    </submittedName>
</protein>
<feature type="region of interest" description="Disordered" evidence="2">
    <location>
        <begin position="824"/>
        <end position="852"/>
    </location>
</feature>
<feature type="region of interest" description="Disordered" evidence="2">
    <location>
        <begin position="692"/>
        <end position="721"/>
    </location>
</feature>
<organism evidence="3 4">
    <name type="scientific">Candida boidinii</name>
    <name type="common">Yeast</name>
    <dbReference type="NCBI Taxonomy" id="5477"/>
    <lineage>
        <taxon>Eukaryota</taxon>
        <taxon>Fungi</taxon>
        <taxon>Dikarya</taxon>
        <taxon>Ascomycota</taxon>
        <taxon>Saccharomycotina</taxon>
        <taxon>Pichiomycetes</taxon>
        <taxon>Pichiales</taxon>
        <taxon>Pichiaceae</taxon>
        <taxon>Ogataea</taxon>
        <taxon>Ogataea/Candida clade</taxon>
    </lineage>
</organism>
<keyword evidence="4" id="KW-1185">Reference proteome</keyword>
<sequence>MPSGGTKQLVKALESTFSQSGPLDSLPDSLIQTFEEYKQKHKTQESINSKRLTDAIYSIFKTNIVEDLTKQPAFIKMLSLILPYVTETSEFMMWIYKYVKVAVNSAGISSELSSTAQNLIQSLLSVIFEDDSNSAINTFSTSIDIKSVDKDVDEQLKTTRYTHTVKILSFLIDSYVNNDLILDGTDTSTTNTAITENFDDNGTSDTKLSLTLSQQANATQSSSTTTAFPSLSKTSTNSSLLSSTEHKATETSQELEERKRVIRLNLRELILNFASKEPLIFCKQMNGKIVNPAYRVKLLTLLSWFVHLQNPKLVEILKTSLFENLIKCCLLDTSNESVMFSSSIIMMLLPHICGLISNYLPDLFAIYSRLACWHNTSSTMLSVLEESEANENLYIKRVNSQEDSNNNNSNTDNNSNNPEANNVRPFIPLKIHSSNQTNIIEPQTEAFASYLYHLYPINFTRFIKSSKKFLESHYLLNDKTSNQVLLSSIYPLSKCYDEDILLSTSNELIGTYLFHPNFISYNNEVEELEDLGRFTKIGSFEDIAIYCSSFNSTTKSFTNPHDIANIGNLNRNGVSPIGRLNKIQRNQNDPNSLAASLNFNSDISNSDKQQTTRSSQSSLTRPNSSNVLHLPIDRRRSQYTNSDLTVSTNNNPTPAYNSSDSNNTFKNSIFTNPNFNSQNTKIRSTPQELAMNGVAPNEPLSSSSEVVSAHSGNATTANLPNRMDFHSAQANTLDGLLITHQQLFHKDNSNPLSPRTVTSIPTASVKATTAETNNNGTLGSYPAFPILNINNTNTPNILQSDVYRKFSIPNITTALTTNATASTTPLVGESHSNNDNNTNINTTTTNNDNKNISSTNMNISSANNFRHSINSINSINYNAGTETKRSSISNAVSGTGVDFYIRELLILINELNFALYVKNISIKKYKIMKDKCGSLKRQLANQNELVEQKTILIKEIKRLRSELLTREESYDSANKNIVSNSFGSFNVPLDANEKLVEKSFKLQAENTNLKNKLNHLDSLKETLLNEISELKKTIEPHLVEKTRLYQLEEVLTKENNKLEAEIGRLINSKHLNNSKIKHENETHMKEVEKENYFLTTSANYRYSELEKQLSEVTKFYKEENNRLKTQLENKGASLKENSNETFYALKKLYEVKISSLEQVVANLQEEISKREETIVQLGTTQPINISSNSKQLAREDYPQVFKY</sequence>
<evidence type="ECO:0000256" key="1">
    <source>
        <dbReference type="SAM" id="Coils"/>
    </source>
</evidence>
<dbReference type="GO" id="GO:0033596">
    <property type="term" value="C:TSC1-TSC2 complex"/>
    <property type="evidence" value="ECO:0007669"/>
    <property type="project" value="TreeGrafter"/>
</dbReference>
<evidence type="ECO:0000313" key="3">
    <source>
        <dbReference type="EMBL" id="GME66770.1"/>
    </source>
</evidence>
<feature type="compositionally biased region" description="Low complexity" evidence="2">
    <location>
        <begin position="609"/>
        <end position="621"/>
    </location>
</feature>
<feature type="region of interest" description="Disordered" evidence="2">
    <location>
        <begin position="220"/>
        <end position="252"/>
    </location>
</feature>
<feature type="region of interest" description="Disordered" evidence="2">
    <location>
        <begin position="601"/>
        <end position="680"/>
    </location>
</feature>
<proteinExistence type="predicted"/>
<feature type="compositionally biased region" description="Low complexity" evidence="2">
    <location>
        <begin position="401"/>
        <end position="420"/>
    </location>
</feature>
<comment type="caution">
    <text evidence="3">The sequence shown here is derived from an EMBL/GenBank/DDBJ whole genome shotgun (WGS) entry which is preliminary data.</text>
</comment>
<dbReference type="AlphaFoldDB" id="A0A9W6SUW7"/>
<dbReference type="EMBL" id="BSXN01000036">
    <property type="protein sequence ID" value="GME66770.1"/>
    <property type="molecule type" value="Genomic_DNA"/>
</dbReference>
<feature type="compositionally biased region" description="Low complexity" evidence="2">
    <location>
        <begin position="701"/>
        <end position="711"/>
    </location>
</feature>
<evidence type="ECO:0000256" key="2">
    <source>
        <dbReference type="SAM" id="MobiDB-lite"/>
    </source>
</evidence>
<feature type="compositionally biased region" description="Low complexity" evidence="2">
    <location>
        <begin position="220"/>
        <end position="243"/>
    </location>
</feature>
<name>A0A9W6SUW7_CANBO</name>